<dbReference type="Proteomes" id="UP000001197">
    <property type="component" value="Chromosome 7"/>
</dbReference>
<dbReference type="RefSeq" id="XP_001907570.1">
    <property type="nucleotide sequence ID" value="XM_001907535.1"/>
</dbReference>
<evidence type="ECO:0000313" key="3">
    <source>
        <dbReference type="Proteomes" id="UP000001197"/>
    </source>
</evidence>
<dbReference type="AlphaFoldDB" id="B2AV19"/>
<dbReference type="HOGENOM" id="CLU_947045_0_0_1"/>
<gene>
    <name evidence="1" type="ORF">PODANS_7_4375</name>
</gene>
<reference evidence="1" key="2">
    <citation type="submission" date="2008-07" db="EMBL/GenBank/DDBJ databases">
        <authorList>
            <person name="Genoscope - CEA"/>
        </authorList>
    </citation>
    <scope>NUCLEOTIDE SEQUENCE</scope>
    <source>
        <strain evidence="1">S mat+</strain>
    </source>
</reference>
<reference evidence="1 3" key="1">
    <citation type="journal article" date="2008" name="Genome Biol.">
        <title>The genome sequence of the model ascomycete fungus Podospora anserina.</title>
        <authorList>
            <person name="Espagne E."/>
            <person name="Lespinet O."/>
            <person name="Malagnac F."/>
            <person name="Da Silva C."/>
            <person name="Jaillon O."/>
            <person name="Porcel B.M."/>
            <person name="Couloux A."/>
            <person name="Aury J.-M."/>
            <person name="Segurens B."/>
            <person name="Poulain J."/>
            <person name="Anthouard V."/>
            <person name="Grossetete S."/>
            <person name="Khalili H."/>
            <person name="Coppin E."/>
            <person name="Dequard-Chablat M."/>
            <person name="Picard M."/>
            <person name="Contamine V."/>
            <person name="Arnaise S."/>
            <person name="Bourdais A."/>
            <person name="Berteaux-Lecellier V."/>
            <person name="Gautheret D."/>
            <person name="de Vries R.P."/>
            <person name="Battaglia E."/>
            <person name="Coutinho P.M."/>
            <person name="Danchin E.G.J."/>
            <person name="Henrissat B."/>
            <person name="El Khoury R."/>
            <person name="Sainsard-Chanet A."/>
            <person name="Boivin A."/>
            <person name="Pinan-Lucarre B."/>
            <person name="Sellem C.H."/>
            <person name="Debuchy R."/>
            <person name="Wincker P."/>
            <person name="Weissenbach J."/>
            <person name="Silar P."/>
        </authorList>
    </citation>
    <scope>NUCLEOTIDE SEQUENCE [LARGE SCALE GENOMIC DNA]</scope>
    <source>
        <strain evidence="3">S / ATCC MYA-4624 / DSM 980 / FGSC 10383</strain>
        <strain evidence="1">S mat+</strain>
    </source>
</reference>
<protein>
    <submittedName>
        <fullName evidence="1">Podospora anserina S mat+ genomic DNA chromosome 7, supercontig 1</fullName>
    </submittedName>
</protein>
<dbReference type="EMBL" id="FO904942">
    <property type="protein sequence ID" value="CDP31713.1"/>
    <property type="molecule type" value="Genomic_DNA"/>
</dbReference>
<dbReference type="GeneID" id="6192777"/>
<organism evidence="1">
    <name type="scientific">Podospora anserina (strain S / ATCC MYA-4624 / DSM 980 / FGSC 10383)</name>
    <name type="common">Pleurage anserina</name>
    <dbReference type="NCBI Taxonomy" id="515849"/>
    <lineage>
        <taxon>Eukaryota</taxon>
        <taxon>Fungi</taxon>
        <taxon>Dikarya</taxon>
        <taxon>Ascomycota</taxon>
        <taxon>Pezizomycotina</taxon>
        <taxon>Sordariomycetes</taxon>
        <taxon>Sordariomycetidae</taxon>
        <taxon>Sordariales</taxon>
        <taxon>Podosporaceae</taxon>
        <taxon>Podospora</taxon>
        <taxon>Podospora anserina</taxon>
    </lineage>
</organism>
<dbReference type="EMBL" id="CU633900">
    <property type="protein sequence ID" value="CAP68242.1"/>
    <property type="molecule type" value="Genomic_DNA"/>
</dbReference>
<dbReference type="STRING" id="515849.B2AV19"/>
<keyword evidence="3" id="KW-1185">Reference proteome</keyword>
<sequence>MIHNSSSFGAPPITSELFENANEEPMIDPAVLGDTWSQMKAWATLCGIKDDPIAPGIAELLEIEEQESGDGGFCCYGTISHAEVKLVGNLAESRDRLLNNEHVQSFAVIKHDDYLMVIFSDNHIFAQVNEAVSQALTSLFNKFKFFEVKAFAQIGKIQSLFYQSHTPGQAKLRVDINIYGSAADADAVGLYLGSTAKLYLQDPEYGTENIEYLNRQLIHFPGFEEPKVFAGPGADFANKTSKALQGVRSQREHFDQTLSQILLTSRSHHVLVVGRNQKLPQQQSRLHYIQYGGG</sequence>
<evidence type="ECO:0000313" key="2">
    <source>
        <dbReference type="EMBL" id="CDP31713.1"/>
    </source>
</evidence>
<accession>B2AV19</accession>
<reference evidence="2" key="4">
    <citation type="submission" date="2014-09" db="EMBL/GenBank/DDBJ databases">
        <title>Maintaining two mating types: Structure of the mating type locus and its role in heterokaryosis in Podospora anserina.</title>
        <authorList>
            <person name="Grognet P."/>
            <person name="Bidard F."/>
            <person name="Kuchly C."/>
            <person name="Chan Ho Tong L."/>
            <person name="Coppin E."/>
            <person name="Ait Benkhali J."/>
            <person name="Couloux A."/>
            <person name="Wincker P."/>
            <person name="Debuchy R."/>
            <person name="Silar P."/>
        </authorList>
    </citation>
    <scope>NUCLEOTIDE SEQUENCE</scope>
</reference>
<evidence type="ECO:0000313" key="1">
    <source>
        <dbReference type="EMBL" id="CAP68242.1"/>
    </source>
</evidence>
<dbReference type="InParanoid" id="B2AV19"/>
<dbReference type="OrthoDB" id="448448at2759"/>
<proteinExistence type="predicted"/>
<reference evidence="3" key="3">
    <citation type="journal article" date="2014" name="Genetics">
        <title>Maintaining two mating types: Structure of the mating type locus and its role in heterokaryosis in Podospora anserina.</title>
        <authorList>
            <person name="Grognet P."/>
            <person name="Bidard F."/>
            <person name="Kuchly C."/>
            <person name="Tong L.C.H."/>
            <person name="Coppin E."/>
            <person name="Benkhali J.A."/>
            <person name="Couloux A."/>
            <person name="Wincker P."/>
            <person name="Debuchy R."/>
            <person name="Silar P."/>
        </authorList>
    </citation>
    <scope>GENOME REANNOTATION</scope>
    <source>
        <strain evidence="3">S / ATCC MYA-4624 / DSM 980 / FGSC 10383</strain>
    </source>
</reference>
<name>B2AV19_PODAN</name>
<dbReference type="KEGG" id="pan:PODANSg4604"/>
<dbReference type="VEuPathDB" id="FungiDB:PODANS_7_4375"/>